<dbReference type="CDD" id="cd03398">
    <property type="entry name" value="PAP2_haloperoxidase"/>
    <property type="match status" value="1"/>
</dbReference>
<keyword evidence="1" id="KW-0732">Signal</keyword>
<protein>
    <submittedName>
        <fullName evidence="2">PAP2 superfamily protein</fullName>
    </submittedName>
</protein>
<dbReference type="SUPFAM" id="SSF48317">
    <property type="entry name" value="Acid phosphatase/Vanadium-dependent haloperoxidase"/>
    <property type="match status" value="1"/>
</dbReference>
<dbReference type="AlphaFoldDB" id="A0A285VE52"/>
<evidence type="ECO:0000313" key="2">
    <source>
        <dbReference type="EMBL" id="SOC52379.1"/>
    </source>
</evidence>
<gene>
    <name evidence="2" type="ORF">SAMN05421879_101517</name>
</gene>
<feature type="chain" id="PRO_5039061927" evidence="1">
    <location>
        <begin position="25"/>
        <end position="452"/>
    </location>
</feature>
<dbReference type="InterPro" id="IPR052559">
    <property type="entry name" value="V-haloperoxidase"/>
</dbReference>
<reference evidence="3" key="1">
    <citation type="submission" date="2017-08" db="EMBL/GenBank/DDBJ databases">
        <authorList>
            <person name="Varghese N."/>
            <person name="Submissions S."/>
        </authorList>
    </citation>
    <scope>NUCLEOTIDE SEQUENCE [LARGE SCALE GENOMIC DNA]</scope>
    <source>
        <strain evidence="3">USBA17B2</strain>
    </source>
</reference>
<sequence length="452" mass="46955">MMKTLTGGRVAAGLVVSLSLVATALPASPVAPPGPAGNAVLDWNAVAGEVAVAACLSPGGNPLHESRMYAMTSLAVHDALNAVERRYEGHSFSGHDGGASADAAVAAAARTVLVATVEDLPADLFGGCRRPAVEVAETAYALALAAVPDGPAESRGVALGRAAAEAILAERADDGSDTPLIVSDYPQGTEPGEWRFTPGAPFAFAPGWGEVDPFVIPGSAGFHVAGSYPVRSAAYAHDLAEVKALGGDGVGTPSARTPDQTEAARFWIESSPLQWNRIARGLAGSEGLDAHDAGRMFALLNMALADGYISSFAVKYDDPFWRPVTAIREADADGNRRTTGDPHWTPLDPTPPIPDHDSAHAVEGAAAATVIADVLGGDDAFSECSFTLPPGQRCDDATPTLRSFDGIWEAAEENAESRVLVGYHFRRATEVGLRHGEQVARFALDELPPARP</sequence>
<dbReference type="Gene3D" id="1.10.606.20">
    <property type="match status" value="1"/>
</dbReference>
<dbReference type="EMBL" id="OBQK01000001">
    <property type="protein sequence ID" value="SOC52379.1"/>
    <property type="molecule type" value="Genomic_DNA"/>
</dbReference>
<accession>A0A285VE52</accession>
<dbReference type="InterPro" id="IPR036938">
    <property type="entry name" value="PAP2/HPO_sf"/>
</dbReference>
<feature type="signal peptide" evidence="1">
    <location>
        <begin position="1"/>
        <end position="24"/>
    </location>
</feature>
<organism evidence="2 3">
    <name type="scientific">Ornithinimicrobium cerasi</name>
    <dbReference type="NCBI Taxonomy" id="2248773"/>
    <lineage>
        <taxon>Bacteria</taxon>
        <taxon>Bacillati</taxon>
        <taxon>Actinomycetota</taxon>
        <taxon>Actinomycetes</taxon>
        <taxon>Micrococcales</taxon>
        <taxon>Ornithinimicrobiaceae</taxon>
        <taxon>Ornithinimicrobium</taxon>
    </lineage>
</organism>
<dbReference type="Proteomes" id="UP000219688">
    <property type="component" value="Unassembled WGS sequence"/>
</dbReference>
<evidence type="ECO:0000313" key="3">
    <source>
        <dbReference type="Proteomes" id="UP000219688"/>
    </source>
</evidence>
<proteinExistence type="predicted"/>
<keyword evidence="3" id="KW-1185">Reference proteome</keyword>
<dbReference type="RefSeq" id="WP_097186690.1">
    <property type="nucleotide sequence ID" value="NZ_OBQK01000001.1"/>
</dbReference>
<evidence type="ECO:0000256" key="1">
    <source>
        <dbReference type="SAM" id="SignalP"/>
    </source>
</evidence>
<dbReference type="PANTHER" id="PTHR34599:SF1">
    <property type="entry name" value="PHOSPHATIDIC ACID PHOSPHATASE TYPE 2_HALOPEROXIDASE DOMAIN-CONTAINING PROTEIN"/>
    <property type="match status" value="1"/>
</dbReference>
<name>A0A285VE52_9MICO</name>
<dbReference type="PANTHER" id="PTHR34599">
    <property type="entry name" value="PEROXIDASE-RELATED"/>
    <property type="match status" value="1"/>
</dbReference>